<comment type="similarity">
    <text evidence="1 2">Belongs to the peptidase S8 family.</text>
</comment>
<keyword evidence="3" id="KW-0732">Signal</keyword>
<dbReference type="RefSeq" id="WP_305014015.1">
    <property type="nucleotide sequence ID" value="NZ_JAUQSX010000016.1"/>
</dbReference>
<dbReference type="Gene3D" id="3.40.50.200">
    <property type="entry name" value="Peptidase S8/S53 domain"/>
    <property type="match status" value="1"/>
</dbReference>
<evidence type="ECO:0000313" key="7">
    <source>
        <dbReference type="Proteomes" id="UP001167796"/>
    </source>
</evidence>
<dbReference type="InterPro" id="IPR026444">
    <property type="entry name" value="Secre_tail"/>
</dbReference>
<gene>
    <name evidence="6" type="ORF">Q5H92_23490</name>
</gene>
<evidence type="ECO:0000256" key="1">
    <source>
        <dbReference type="ARBA" id="ARBA00011073"/>
    </source>
</evidence>
<dbReference type="PANTHER" id="PTHR43399">
    <property type="entry name" value="SUBTILISIN-RELATED"/>
    <property type="match status" value="1"/>
</dbReference>
<evidence type="ECO:0000256" key="2">
    <source>
        <dbReference type="PROSITE-ProRule" id="PRU01240"/>
    </source>
</evidence>
<dbReference type="PANTHER" id="PTHR43399:SF4">
    <property type="entry name" value="CELL WALL-ASSOCIATED PROTEASE"/>
    <property type="match status" value="1"/>
</dbReference>
<evidence type="ECO:0000259" key="4">
    <source>
        <dbReference type="Pfam" id="PF00082"/>
    </source>
</evidence>
<dbReference type="InterPro" id="IPR036852">
    <property type="entry name" value="Peptidase_S8/S53_dom_sf"/>
</dbReference>
<dbReference type="NCBIfam" id="TIGR04183">
    <property type="entry name" value="Por_Secre_tail"/>
    <property type="match status" value="1"/>
</dbReference>
<name>A0ABT9AJ07_9BACT</name>
<proteinExistence type="inferred from homology"/>
<evidence type="ECO:0000259" key="5">
    <source>
        <dbReference type="Pfam" id="PF18962"/>
    </source>
</evidence>
<dbReference type="SUPFAM" id="SSF49785">
    <property type="entry name" value="Galactose-binding domain-like"/>
    <property type="match status" value="1"/>
</dbReference>
<organism evidence="6 7">
    <name type="scientific">Hymenobacter mellowenesis</name>
    <dbReference type="NCBI Taxonomy" id="3063995"/>
    <lineage>
        <taxon>Bacteria</taxon>
        <taxon>Pseudomonadati</taxon>
        <taxon>Bacteroidota</taxon>
        <taxon>Cytophagia</taxon>
        <taxon>Cytophagales</taxon>
        <taxon>Hymenobacteraceae</taxon>
        <taxon>Hymenobacter</taxon>
    </lineage>
</organism>
<dbReference type="Pfam" id="PF18962">
    <property type="entry name" value="Por_Secre_tail"/>
    <property type="match status" value="1"/>
</dbReference>
<dbReference type="CDD" id="cd04842">
    <property type="entry name" value="Peptidases_S8_Kp43_protease"/>
    <property type="match status" value="1"/>
</dbReference>
<dbReference type="SUPFAM" id="SSF52743">
    <property type="entry name" value="Subtilisin-like"/>
    <property type="match status" value="1"/>
</dbReference>
<comment type="caution">
    <text evidence="6">The sequence shown here is derived from an EMBL/GenBank/DDBJ whole genome shotgun (WGS) entry which is preliminary data.</text>
</comment>
<dbReference type="InterPro" id="IPR051048">
    <property type="entry name" value="Peptidase_S8/S53_subtilisin"/>
</dbReference>
<keyword evidence="7" id="KW-1185">Reference proteome</keyword>
<feature type="chain" id="PRO_5047532263" evidence="3">
    <location>
        <begin position="23"/>
        <end position="877"/>
    </location>
</feature>
<evidence type="ECO:0000256" key="3">
    <source>
        <dbReference type="SAM" id="SignalP"/>
    </source>
</evidence>
<evidence type="ECO:0000313" key="6">
    <source>
        <dbReference type="EMBL" id="MDO7849347.1"/>
    </source>
</evidence>
<feature type="domain" description="Secretion system C-terminal sorting" evidence="5">
    <location>
        <begin position="804"/>
        <end position="876"/>
    </location>
</feature>
<feature type="domain" description="Peptidase S8/S53" evidence="4">
    <location>
        <begin position="139"/>
        <end position="385"/>
    </location>
</feature>
<feature type="signal peptide" evidence="3">
    <location>
        <begin position="1"/>
        <end position="22"/>
    </location>
</feature>
<comment type="caution">
    <text evidence="2">Lacks conserved residue(s) required for the propagation of feature annotation.</text>
</comment>
<protein>
    <submittedName>
        <fullName evidence="6">S8 family serine peptidase</fullName>
    </submittedName>
</protein>
<dbReference type="InterPro" id="IPR034058">
    <property type="entry name" value="TagA/B/C/D_pept_dom"/>
</dbReference>
<reference evidence="6" key="1">
    <citation type="submission" date="2023-07" db="EMBL/GenBank/DDBJ databases">
        <authorList>
            <person name="Kim M.K."/>
        </authorList>
    </citation>
    <scope>NUCLEOTIDE SEQUENCE</scope>
    <source>
        <strain evidence="6">M29</strain>
    </source>
</reference>
<dbReference type="PROSITE" id="PS51892">
    <property type="entry name" value="SUBTILASE"/>
    <property type="match status" value="1"/>
</dbReference>
<dbReference type="Gene3D" id="2.60.120.380">
    <property type="match status" value="1"/>
</dbReference>
<dbReference type="Pfam" id="PF00082">
    <property type="entry name" value="Peptidase_S8"/>
    <property type="match status" value="1"/>
</dbReference>
<dbReference type="InterPro" id="IPR008979">
    <property type="entry name" value="Galactose-bd-like_sf"/>
</dbReference>
<dbReference type="InterPro" id="IPR000209">
    <property type="entry name" value="Peptidase_S8/S53_dom"/>
</dbReference>
<dbReference type="EMBL" id="JAUQSX010000016">
    <property type="protein sequence ID" value="MDO7849347.1"/>
    <property type="molecule type" value="Genomic_DNA"/>
</dbReference>
<sequence>MSHCPKRWSLLALLLLPELLWAQSTAPRALPAKLAPGLQVANRNTPQTVRVRVADPAAFRAWLHQHLPNAQVSQPSTSPCTLTVAGLDAAALAQLAASPLVDFVDVPDRRAHEERRLNNSDLSVNGFTAAQARYPQLTGQGLTVSVKEQPFDPNDIDFKGRVVAAGAFPGPASDHATAMATLVGGAGNSDPLGRGVAREVRLATSDFARLLPDDGPQLAQAGISIQNHSYGVGIENYYGVEALEYDRQCQQYPQLLHVFSSGNSGTAASPSGTYQGLASWANLTGQFKMSKNTLSVGATEPGGQVAALSSRGPAYDGRVKPELVAYGEGGSSEAAALVSGLGALVQQAHRDLRGSLPPAALVKAVLLNSADDLGRPEVDFINGFGQADAVGALATVREGRFFNGSATQGSVQTFAIVVPAGQQQLKITLAWSDPEAAANASQALVNDLDLELLDGNAAQRWLPWGLSTAPRADSLALPARRRPDHLNNVEQITLAAPAPGICFLKVRGFAVPQGPQAFSLAYEYSPVTLEWHRPPTPGNVPPGASTTLLWHWNGFAAATGRLEYRPLGRTQWRLVSPAVPLAPNRYALAVPDTTALAQLRFVVGSQNFPSDTFAIAPALALRVGYTCPDETLLQWRRVPGATGYQVYQLGAITLVPLGLPVVDTALVLSRAQMAQTRYYAVAPQLRGTIVRPGTTIDFATQGTACYFRSFLPRQLVDETIRFDVVLGTVFRLKSATLERQRPDGSFEAVQTISPVASPTFAFSDQPPAAGRYLYRVRLDNVAGQQFYSNTEEAFLLRAGLIQAYPNPVQAGAPLTVVANSTAPVTIRLYDMLGRFQRTATAEGLINLIETTGLKPGLYLLQVQQDNKSGQTLKIVIQ</sequence>
<dbReference type="Proteomes" id="UP001167796">
    <property type="component" value="Unassembled WGS sequence"/>
</dbReference>
<accession>A0ABT9AJ07</accession>